<dbReference type="InterPro" id="IPR010998">
    <property type="entry name" value="Integrase_recombinase_N"/>
</dbReference>
<gene>
    <name evidence="2" type="ORF">F5878DRAFT_497087</name>
</gene>
<keyword evidence="3" id="KW-1185">Reference proteome</keyword>
<proteinExistence type="predicted"/>
<accession>A0AA38P0U3</accession>
<evidence type="ECO:0000313" key="3">
    <source>
        <dbReference type="Proteomes" id="UP001163846"/>
    </source>
</evidence>
<dbReference type="Proteomes" id="UP001163846">
    <property type="component" value="Unassembled WGS sequence"/>
</dbReference>
<feature type="non-terminal residue" evidence="2">
    <location>
        <position position="117"/>
    </location>
</feature>
<feature type="non-terminal residue" evidence="2">
    <location>
        <position position="1"/>
    </location>
</feature>
<protein>
    <recommendedName>
        <fullName evidence="4">Core-binding (CB) domain-containing protein</fullName>
    </recommendedName>
</protein>
<dbReference type="SUPFAM" id="SSF47823">
    <property type="entry name" value="lambda integrase-like, N-terminal domain"/>
    <property type="match status" value="1"/>
</dbReference>
<evidence type="ECO:0000313" key="2">
    <source>
        <dbReference type="EMBL" id="KAJ3834200.1"/>
    </source>
</evidence>
<dbReference type="AlphaFoldDB" id="A0AA38P0U3"/>
<organism evidence="2 3">
    <name type="scientific">Lentinula raphanica</name>
    <dbReference type="NCBI Taxonomy" id="153919"/>
    <lineage>
        <taxon>Eukaryota</taxon>
        <taxon>Fungi</taxon>
        <taxon>Dikarya</taxon>
        <taxon>Basidiomycota</taxon>
        <taxon>Agaricomycotina</taxon>
        <taxon>Agaricomycetes</taxon>
        <taxon>Agaricomycetidae</taxon>
        <taxon>Agaricales</taxon>
        <taxon>Marasmiineae</taxon>
        <taxon>Omphalotaceae</taxon>
        <taxon>Lentinula</taxon>
    </lineage>
</organism>
<evidence type="ECO:0000256" key="1">
    <source>
        <dbReference type="ARBA" id="ARBA00023125"/>
    </source>
</evidence>
<dbReference type="GO" id="GO:0003677">
    <property type="term" value="F:DNA binding"/>
    <property type="evidence" value="ECO:0007669"/>
    <property type="project" value="UniProtKB-KW"/>
</dbReference>
<dbReference type="EMBL" id="MU806565">
    <property type="protein sequence ID" value="KAJ3834200.1"/>
    <property type="molecule type" value="Genomic_DNA"/>
</dbReference>
<name>A0AA38P0U3_9AGAR</name>
<keyword evidence="1" id="KW-0238">DNA-binding</keyword>
<sequence length="117" mass="13149">LLPQVRAKDHLHAWSSPYSISLREERIREFGINVVTKGEAAKASGLADSTKSTYAAGLRRWHQYCDLENIPHTLRMPASITLILGFIGHYMGTVSGLTIRSWLSGIRSWHIQHGAPW</sequence>
<reference evidence="2" key="1">
    <citation type="submission" date="2022-08" db="EMBL/GenBank/DDBJ databases">
        <authorList>
            <consortium name="DOE Joint Genome Institute"/>
            <person name="Min B."/>
            <person name="Riley R."/>
            <person name="Sierra-Patev S."/>
            <person name="Naranjo-Ortiz M."/>
            <person name="Looney B."/>
            <person name="Konkel Z."/>
            <person name="Slot J.C."/>
            <person name="Sakamoto Y."/>
            <person name="Steenwyk J.L."/>
            <person name="Rokas A."/>
            <person name="Carro J."/>
            <person name="Camarero S."/>
            <person name="Ferreira P."/>
            <person name="Molpeceres G."/>
            <person name="Ruiz-Duenas F.J."/>
            <person name="Serrano A."/>
            <person name="Henrissat B."/>
            <person name="Drula E."/>
            <person name="Hughes K.W."/>
            <person name="Mata J.L."/>
            <person name="Ishikawa N.K."/>
            <person name="Vargas-Isla R."/>
            <person name="Ushijima S."/>
            <person name="Smith C.A."/>
            <person name="Ahrendt S."/>
            <person name="Andreopoulos W."/>
            <person name="He G."/>
            <person name="Labutti K."/>
            <person name="Lipzen A."/>
            <person name="Ng V."/>
            <person name="Sandor L."/>
            <person name="Barry K."/>
            <person name="Martinez A.T."/>
            <person name="Xiao Y."/>
            <person name="Gibbons J.G."/>
            <person name="Terashima K."/>
            <person name="Hibbett D.S."/>
            <person name="Grigoriev I.V."/>
        </authorList>
    </citation>
    <scope>NUCLEOTIDE SEQUENCE</scope>
    <source>
        <strain evidence="2">TFB9207</strain>
    </source>
</reference>
<comment type="caution">
    <text evidence="2">The sequence shown here is derived from an EMBL/GenBank/DDBJ whole genome shotgun (WGS) entry which is preliminary data.</text>
</comment>
<dbReference type="Gene3D" id="1.10.150.130">
    <property type="match status" value="1"/>
</dbReference>
<evidence type="ECO:0008006" key="4">
    <source>
        <dbReference type="Google" id="ProtNLM"/>
    </source>
</evidence>